<proteinExistence type="inferred from homology"/>
<sequence length="196" mass="21727">MSKQAAITKSAKCKNCKGLFIKSKPMQVVCGMACAISLNGSKKAKEKLAATKKERADIRARKESLKTRSDHVKEAQKAFNAYIRARDADKPCISCGVPLQKEALGGGFDCGHYRSVGSAPHLRFSPDNAHGQCKRCNLYMSGNAIEYRACLINRYGVRFVELVEADQCVRKYTIDGIKQVTSDYKRLKKELESANV</sequence>
<organism evidence="4">
    <name type="scientific">uncultured Caudovirales phage</name>
    <dbReference type="NCBI Taxonomy" id="2100421"/>
    <lineage>
        <taxon>Viruses</taxon>
        <taxon>Duplodnaviria</taxon>
        <taxon>Heunggongvirae</taxon>
        <taxon>Uroviricota</taxon>
        <taxon>Caudoviricetes</taxon>
        <taxon>Peduoviridae</taxon>
        <taxon>Maltschvirus</taxon>
        <taxon>Maltschvirus maltsch</taxon>
    </lineage>
</organism>
<dbReference type="EMBL" id="LR796581">
    <property type="protein sequence ID" value="CAB4152963.1"/>
    <property type="molecule type" value="Genomic_DNA"/>
</dbReference>
<dbReference type="InterPro" id="IPR008713">
    <property type="entry name" value="Phage_lambda_NinG"/>
</dbReference>
<accession>A0A6J5N6X7</accession>
<evidence type="ECO:0000256" key="3">
    <source>
        <dbReference type="SAM" id="Coils"/>
    </source>
</evidence>
<gene>
    <name evidence="4" type="ORF">UFOVP607_41</name>
</gene>
<evidence type="ECO:0000256" key="1">
    <source>
        <dbReference type="ARBA" id="ARBA00008471"/>
    </source>
</evidence>
<evidence type="ECO:0000313" key="4">
    <source>
        <dbReference type="EMBL" id="CAB4152963.1"/>
    </source>
</evidence>
<evidence type="ECO:0000256" key="2">
    <source>
        <dbReference type="ARBA" id="ARBA00021638"/>
    </source>
</evidence>
<keyword evidence="3" id="KW-0175">Coiled coil</keyword>
<feature type="coiled-coil region" evidence="3">
    <location>
        <begin position="41"/>
        <end position="68"/>
    </location>
</feature>
<comment type="similarity">
    <text evidence="1">Belongs to the ninG family.</text>
</comment>
<name>A0A6J5N6X7_9CAUD</name>
<protein>
    <recommendedName>
        <fullName evidence="2">Protein ninG</fullName>
    </recommendedName>
</protein>
<dbReference type="Pfam" id="PF05766">
    <property type="entry name" value="NinG"/>
    <property type="match status" value="1"/>
</dbReference>
<reference evidence="4" key="1">
    <citation type="submission" date="2020-04" db="EMBL/GenBank/DDBJ databases">
        <authorList>
            <person name="Chiriac C."/>
            <person name="Salcher M."/>
            <person name="Ghai R."/>
            <person name="Kavagutti S V."/>
        </authorList>
    </citation>
    <scope>NUCLEOTIDE SEQUENCE</scope>
</reference>